<dbReference type="SUPFAM" id="SSF56112">
    <property type="entry name" value="Protein kinase-like (PK-like)"/>
    <property type="match status" value="1"/>
</dbReference>
<gene>
    <name evidence="2" type="ORF">TrST_g13921</name>
</gene>
<comment type="caution">
    <text evidence="2">The sequence shown here is derived from an EMBL/GenBank/DDBJ whole genome shotgun (WGS) entry which is preliminary data.</text>
</comment>
<evidence type="ECO:0000313" key="2">
    <source>
        <dbReference type="EMBL" id="GMH86649.1"/>
    </source>
</evidence>
<keyword evidence="3" id="KW-1185">Reference proteome</keyword>
<accession>A0A9W7BGX5</accession>
<reference evidence="3" key="1">
    <citation type="journal article" date="2023" name="Commun. Biol.">
        <title>Genome analysis of Parmales, the sister group of diatoms, reveals the evolutionary specialization of diatoms from phago-mixotrophs to photoautotrophs.</title>
        <authorList>
            <person name="Ban H."/>
            <person name="Sato S."/>
            <person name="Yoshikawa S."/>
            <person name="Yamada K."/>
            <person name="Nakamura Y."/>
            <person name="Ichinomiya M."/>
            <person name="Sato N."/>
            <person name="Blanc-Mathieu R."/>
            <person name="Endo H."/>
            <person name="Kuwata A."/>
            <person name="Ogata H."/>
        </authorList>
    </citation>
    <scope>NUCLEOTIDE SEQUENCE [LARGE SCALE GENOMIC DNA]</scope>
    <source>
        <strain evidence="3">NIES 3701</strain>
    </source>
</reference>
<evidence type="ECO:0000313" key="3">
    <source>
        <dbReference type="Proteomes" id="UP001165085"/>
    </source>
</evidence>
<organism evidence="2 3">
    <name type="scientific">Triparma strigata</name>
    <dbReference type="NCBI Taxonomy" id="1606541"/>
    <lineage>
        <taxon>Eukaryota</taxon>
        <taxon>Sar</taxon>
        <taxon>Stramenopiles</taxon>
        <taxon>Ochrophyta</taxon>
        <taxon>Bolidophyceae</taxon>
        <taxon>Parmales</taxon>
        <taxon>Triparmaceae</taxon>
        <taxon>Triparma</taxon>
    </lineage>
</organism>
<dbReference type="EMBL" id="BRXY01000317">
    <property type="protein sequence ID" value="GMH86649.1"/>
    <property type="molecule type" value="Genomic_DNA"/>
</dbReference>
<feature type="domain" description="Aminoglycoside phosphotransferase" evidence="1">
    <location>
        <begin position="52"/>
        <end position="265"/>
    </location>
</feature>
<dbReference type="InterPro" id="IPR011009">
    <property type="entry name" value="Kinase-like_dom_sf"/>
</dbReference>
<dbReference type="Pfam" id="PF01636">
    <property type="entry name" value="APH"/>
    <property type="match status" value="1"/>
</dbReference>
<dbReference type="OrthoDB" id="205694at2759"/>
<dbReference type="InterPro" id="IPR002575">
    <property type="entry name" value="Aminoglycoside_PTrfase"/>
</dbReference>
<sequence length="506" mass="55551">MSDVFDGDEVERDKISKQLKVVTETTKLVSTSTIPDLVALHDALSSGETLTATVLTGGLTNYSYKVHVTNNDNDIVKPIFVKLSFPYALWSSDKNLHYDLQRTKNEFDMMQLFAGLAPGHVATPFLCHSIPADASNPYEMLMLVTEWCTSDEQLANQWLDGVVDDRIAEPFGRAVAKLHMQPFEEGYNQAVNKTVADCIWPASEDKFTELLAQDDGENERYGLLAREFGPEKLFGLLARLKASFETKEVFAHSDLHSFNILVEKKPDASELVSFGPTGNFMLCDWEMTSGCPVGRDFGTFSAFPVLCILTNARLGHAAAALELRSTLHRFVDAYLAALAEEGKDEEYINAAYRNIIAFTGYFTHIYVALGVHYDCLPLDSSSSELSVVLESLGVLSLRFLELGLDGPSEGLSRSSLRSKFDSLLDVEVASLSALSTRRRGRRGSVLRESGTVISDSGRYVKKNFGEKVFEGQKNFGEKVKGAFESIGTTIKKGGAGVASSFKSAGV</sequence>
<dbReference type="Gene3D" id="3.30.200.20">
    <property type="entry name" value="Phosphorylase Kinase, domain 1"/>
    <property type="match status" value="1"/>
</dbReference>
<evidence type="ECO:0000259" key="1">
    <source>
        <dbReference type="Pfam" id="PF01636"/>
    </source>
</evidence>
<proteinExistence type="predicted"/>
<protein>
    <recommendedName>
        <fullName evidence="1">Aminoglycoside phosphotransferase domain-containing protein</fullName>
    </recommendedName>
</protein>
<dbReference type="Gene3D" id="3.90.1200.10">
    <property type="match status" value="1"/>
</dbReference>
<dbReference type="Proteomes" id="UP001165085">
    <property type="component" value="Unassembled WGS sequence"/>
</dbReference>
<name>A0A9W7BGX5_9STRA</name>
<dbReference type="AlphaFoldDB" id="A0A9W7BGX5"/>